<dbReference type="AlphaFoldDB" id="A0A0B6XUC5"/>
<organism evidence="2">
    <name type="scientific">Arion vulgaris</name>
    <dbReference type="NCBI Taxonomy" id="1028688"/>
    <lineage>
        <taxon>Eukaryota</taxon>
        <taxon>Metazoa</taxon>
        <taxon>Spiralia</taxon>
        <taxon>Lophotrochozoa</taxon>
        <taxon>Mollusca</taxon>
        <taxon>Gastropoda</taxon>
        <taxon>Heterobranchia</taxon>
        <taxon>Euthyneura</taxon>
        <taxon>Panpulmonata</taxon>
        <taxon>Eupulmonata</taxon>
        <taxon>Stylommatophora</taxon>
        <taxon>Helicina</taxon>
        <taxon>Arionoidea</taxon>
        <taxon>Arionidae</taxon>
        <taxon>Arion</taxon>
    </lineage>
</organism>
<feature type="non-terminal residue" evidence="2">
    <location>
        <position position="70"/>
    </location>
</feature>
<accession>A0A0B6XUC5</accession>
<proteinExistence type="predicted"/>
<feature type="compositionally biased region" description="Polar residues" evidence="1">
    <location>
        <begin position="59"/>
        <end position="70"/>
    </location>
</feature>
<protein>
    <submittedName>
        <fullName evidence="2">Uncharacterized protein</fullName>
    </submittedName>
</protein>
<feature type="non-terminal residue" evidence="2">
    <location>
        <position position="1"/>
    </location>
</feature>
<name>A0A0B6XUC5_9EUPU</name>
<evidence type="ECO:0000256" key="1">
    <source>
        <dbReference type="SAM" id="MobiDB-lite"/>
    </source>
</evidence>
<feature type="region of interest" description="Disordered" evidence="1">
    <location>
        <begin position="1"/>
        <end position="70"/>
    </location>
</feature>
<sequence>ALMHQQRQQPKIPLYEQRPRAPQQTQPLSGILQPAASLANLSGPPRNGGAVAYGPLGTTGHSSGPTNSMC</sequence>
<reference evidence="2" key="1">
    <citation type="submission" date="2014-12" db="EMBL/GenBank/DDBJ databases">
        <title>Insight into the proteome of Arion vulgaris.</title>
        <authorList>
            <person name="Aradska J."/>
            <person name="Bulat T."/>
            <person name="Smidak R."/>
            <person name="Sarate P."/>
            <person name="Gangsoo J."/>
            <person name="Sialana F."/>
            <person name="Bilban M."/>
            <person name="Lubec G."/>
        </authorList>
    </citation>
    <scope>NUCLEOTIDE SEQUENCE</scope>
    <source>
        <tissue evidence="2">Skin</tissue>
    </source>
</reference>
<dbReference type="EMBL" id="HACG01000634">
    <property type="protein sequence ID" value="CEK47499.1"/>
    <property type="molecule type" value="Transcribed_RNA"/>
</dbReference>
<gene>
    <name evidence="2" type="primary">ORF1501</name>
</gene>
<evidence type="ECO:0000313" key="2">
    <source>
        <dbReference type="EMBL" id="CEK47499.1"/>
    </source>
</evidence>